<accession>A0A5Q0GXR3</accession>
<keyword evidence="2" id="KW-0813">Transport</keyword>
<feature type="transmembrane region" description="Helical" evidence="7">
    <location>
        <begin position="109"/>
        <end position="130"/>
    </location>
</feature>
<dbReference type="InterPro" id="IPR036259">
    <property type="entry name" value="MFS_trans_sf"/>
</dbReference>
<dbReference type="InterPro" id="IPR011701">
    <property type="entry name" value="MFS"/>
</dbReference>
<dbReference type="OrthoDB" id="7375466at2"/>
<dbReference type="PROSITE" id="PS50850">
    <property type="entry name" value="MFS"/>
    <property type="match status" value="1"/>
</dbReference>
<dbReference type="SUPFAM" id="SSF103473">
    <property type="entry name" value="MFS general substrate transporter"/>
    <property type="match status" value="2"/>
</dbReference>
<feature type="transmembrane region" description="Helical" evidence="7">
    <location>
        <begin position="19"/>
        <end position="44"/>
    </location>
</feature>
<feature type="transmembrane region" description="Helical" evidence="7">
    <location>
        <begin position="361"/>
        <end position="387"/>
    </location>
</feature>
<feature type="transmembrane region" description="Helical" evidence="7">
    <location>
        <begin position="232"/>
        <end position="251"/>
    </location>
</feature>
<dbReference type="Pfam" id="PF07690">
    <property type="entry name" value="MFS_1"/>
    <property type="match status" value="2"/>
</dbReference>
<feature type="domain" description="Major facilitator superfamily (MFS) profile" evidence="8">
    <location>
        <begin position="18"/>
        <end position="463"/>
    </location>
</feature>
<dbReference type="GO" id="GO:0005886">
    <property type="term" value="C:plasma membrane"/>
    <property type="evidence" value="ECO:0007669"/>
    <property type="project" value="UniProtKB-SubCell"/>
</dbReference>
<dbReference type="GO" id="GO:0022857">
    <property type="term" value="F:transmembrane transporter activity"/>
    <property type="evidence" value="ECO:0007669"/>
    <property type="project" value="InterPro"/>
</dbReference>
<gene>
    <name evidence="9" type="ORF">EKG83_13150</name>
</gene>
<dbReference type="AlphaFoldDB" id="A0A5Q0GXR3"/>
<dbReference type="Gene3D" id="1.20.1720.10">
    <property type="entry name" value="Multidrug resistance protein D"/>
    <property type="match status" value="1"/>
</dbReference>
<dbReference type="NCBIfam" id="TIGR00711">
    <property type="entry name" value="efflux_EmrB"/>
    <property type="match status" value="1"/>
</dbReference>
<sequence>MAATGTTPGSDAALQRWTLILGSLSSFLVGLDALVVTTALPTLYQEFGTGIEGLSWTVNAYELAFAASILTGSSLGDRFGRRLMFVVGIAVFTLSSAVCALSPNVETLIAARVVQGIGGGIAVPLALALITEVTPPQARGKALGIWGAFTGLAVAAGPLVGGAIVDGLAWQWIFWLNVPVGAIIAVLTLGKVIRGTRTEARFDPIGLVLATVGVFGVAAALIRGNAAGWDSPWVLTGLIGGVVVLVAFVLYERRTASPMMPMRLFGNRSFTGGCVAGFILMAGIFALGFLTAQYLQLALGRSPLSVGLGLLPATAVSLFIAPVTGRLADRIGEKPLIMLGLGLQALGLLLISALVTDTSGYGTIVGPLFVIGFGIAIAFPTVTTAVMRSVDPREAGIASGTSNTFRQVGAVFGVAIATAVFAGSGSYRTPAEFVSGFKPAFLVLGLLCVVGVGVGAMVRRHAATARPAGSPVPRHAG</sequence>
<organism evidence="9 10">
    <name type="scientific">Saccharothrix syringae</name>
    <name type="common">Nocardiopsis syringae</name>
    <dbReference type="NCBI Taxonomy" id="103733"/>
    <lineage>
        <taxon>Bacteria</taxon>
        <taxon>Bacillati</taxon>
        <taxon>Actinomycetota</taxon>
        <taxon>Actinomycetes</taxon>
        <taxon>Pseudonocardiales</taxon>
        <taxon>Pseudonocardiaceae</taxon>
        <taxon>Saccharothrix</taxon>
    </lineage>
</organism>
<evidence type="ECO:0000256" key="3">
    <source>
        <dbReference type="ARBA" id="ARBA00022475"/>
    </source>
</evidence>
<proteinExistence type="predicted"/>
<feature type="transmembrane region" description="Helical" evidence="7">
    <location>
        <begin position="272"/>
        <end position="292"/>
    </location>
</feature>
<feature type="transmembrane region" description="Helical" evidence="7">
    <location>
        <begin position="439"/>
        <end position="458"/>
    </location>
</feature>
<evidence type="ECO:0000259" key="8">
    <source>
        <dbReference type="PROSITE" id="PS50850"/>
    </source>
</evidence>
<protein>
    <submittedName>
        <fullName evidence="9">DHA2 family efflux MFS transporter permease subunit</fullName>
    </submittedName>
</protein>
<feature type="transmembrane region" description="Helical" evidence="7">
    <location>
        <begin position="56"/>
        <end position="76"/>
    </location>
</feature>
<dbReference type="InterPro" id="IPR004638">
    <property type="entry name" value="EmrB-like"/>
</dbReference>
<evidence type="ECO:0000256" key="6">
    <source>
        <dbReference type="ARBA" id="ARBA00023136"/>
    </source>
</evidence>
<evidence type="ECO:0000313" key="10">
    <source>
        <dbReference type="Proteomes" id="UP000325787"/>
    </source>
</evidence>
<evidence type="ECO:0000256" key="2">
    <source>
        <dbReference type="ARBA" id="ARBA00022448"/>
    </source>
</evidence>
<dbReference type="InterPro" id="IPR020846">
    <property type="entry name" value="MFS_dom"/>
</dbReference>
<feature type="transmembrane region" description="Helical" evidence="7">
    <location>
        <begin position="172"/>
        <end position="193"/>
    </location>
</feature>
<keyword evidence="6 7" id="KW-0472">Membrane</keyword>
<feature type="transmembrane region" description="Helical" evidence="7">
    <location>
        <begin position="142"/>
        <end position="160"/>
    </location>
</feature>
<keyword evidence="10" id="KW-1185">Reference proteome</keyword>
<evidence type="ECO:0000256" key="4">
    <source>
        <dbReference type="ARBA" id="ARBA00022692"/>
    </source>
</evidence>
<feature type="transmembrane region" description="Helical" evidence="7">
    <location>
        <begin position="336"/>
        <end position="355"/>
    </location>
</feature>
<evidence type="ECO:0000256" key="7">
    <source>
        <dbReference type="SAM" id="Phobius"/>
    </source>
</evidence>
<dbReference type="CDD" id="cd17321">
    <property type="entry name" value="MFS_MMR_MDR_like"/>
    <property type="match status" value="1"/>
</dbReference>
<dbReference type="PROSITE" id="PS00217">
    <property type="entry name" value="SUGAR_TRANSPORT_2"/>
    <property type="match status" value="1"/>
</dbReference>
<evidence type="ECO:0000256" key="5">
    <source>
        <dbReference type="ARBA" id="ARBA00022989"/>
    </source>
</evidence>
<evidence type="ECO:0000256" key="1">
    <source>
        <dbReference type="ARBA" id="ARBA00004651"/>
    </source>
</evidence>
<dbReference type="RefSeq" id="WP_051765610.1">
    <property type="nucleotide sequence ID" value="NZ_CP034550.1"/>
</dbReference>
<name>A0A5Q0GXR3_SACSY</name>
<dbReference type="KEGG" id="ssyi:EKG83_13150"/>
<dbReference type="Proteomes" id="UP000325787">
    <property type="component" value="Chromosome"/>
</dbReference>
<dbReference type="EMBL" id="CP034550">
    <property type="protein sequence ID" value="QFZ18304.1"/>
    <property type="molecule type" value="Genomic_DNA"/>
</dbReference>
<evidence type="ECO:0000313" key="9">
    <source>
        <dbReference type="EMBL" id="QFZ18304.1"/>
    </source>
</evidence>
<dbReference type="PANTHER" id="PTHR42718">
    <property type="entry name" value="MAJOR FACILITATOR SUPERFAMILY MULTIDRUG TRANSPORTER MFSC"/>
    <property type="match status" value="1"/>
</dbReference>
<dbReference type="PANTHER" id="PTHR42718:SF42">
    <property type="entry name" value="EXPORT PROTEIN"/>
    <property type="match status" value="1"/>
</dbReference>
<keyword evidence="3" id="KW-1003">Cell membrane</keyword>
<keyword evidence="4 7" id="KW-0812">Transmembrane</keyword>
<comment type="subcellular location">
    <subcellularLocation>
        <location evidence="1">Cell membrane</location>
        <topology evidence="1">Multi-pass membrane protein</topology>
    </subcellularLocation>
</comment>
<dbReference type="Gene3D" id="1.20.1250.20">
    <property type="entry name" value="MFS general substrate transporter like domains"/>
    <property type="match status" value="1"/>
</dbReference>
<feature type="transmembrane region" description="Helical" evidence="7">
    <location>
        <begin position="304"/>
        <end position="324"/>
    </location>
</feature>
<keyword evidence="5 7" id="KW-1133">Transmembrane helix</keyword>
<dbReference type="PRINTS" id="PR01036">
    <property type="entry name" value="TCRTETB"/>
</dbReference>
<feature type="transmembrane region" description="Helical" evidence="7">
    <location>
        <begin position="83"/>
        <end position="103"/>
    </location>
</feature>
<reference evidence="10" key="1">
    <citation type="journal article" date="2021" name="Curr. Microbiol.">
        <title>Complete genome of nocamycin-producing strain Saccharothrix syringae NRRL B-16468 reveals the biosynthetic potential for secondary metabolites.</title>
        <authorList>
            <person name="Mo X."/>
            <person name="Yang S."/>
        </authorList>
    </citation>
    <scope>NUCLEOTIDE SEQUENCE [LARGE SCALE GENOMIC DNA]</scope>
    <source>
        <strain evidence="10">ATCC 51364 / DSM 43886 / JCM 6844 / KCTC 9398 / NBRC 14523 / NRRL B-16468 / INA 2240</strain>
    </source>
</reference>
<feature type="transmembrane region" description="Helical" evidence="7">
    <location>
        <begin position="205"/>
        <end position="226"/>
    </location>
</feature>
<dbReference type="InterPro" id="IPR005829">
    <property type="entry name" value="Sugar_transporter_CS"/>
</dbReference>
<feature type="transmembrane region" description="Helical" evidence="7">
    <location>
        <begin position="408"/>
        <end position="427"/>
    </location>
</feature>